<dbReference type="Pfam" id="PF04082">
    <property type="entry name" value="Fungal_trans"/>
    <property type="match status" value="1"/>
</dbReference>
<feature type="domain" description="C2H2-type" evidence="9">
    <location>
        <begin position="23"/>
        <end position="50"/>
    </location>
</feature>
<dbReference type="InterPro" id="IPR001138">
    <property type="entry name" value="Zn2Cys6_DnaBD"/>
</dbReference>
<evidence type="ECO:0000313" key="10">
    <source>
        <dbReference type="EMBL" id="KAH6871499.1"/>
    </source>
</evidence>
<feature type="domain" description="Zn(2)-C6 fungal-type" evidence="8">
    <location>
        <begin position="92"/>
        <end position="121"/>
    </location>
</feature>
<keyword evidence="11" id="KW-1185">Reference proteome</keyword>
<dbReference type="GO" id="GO:0008270">
    <property type="term" value="F:zinc ion binding"/>
    <property type="evidence" value="ECO:0007669"/>
    <property type="project" value="UniProtKB-KW"/>
</dbReference>
<dbReference type="InterPro" id="IPR007219">
    <property type="entry name" value="XnlR_reg_dom"/>
</dbReference>
<dbReference type="PROSITE" id="PS50157">
    <property type="entry name" value="ZINC_FINGER_C2H2_2"/>
    <property type="match status" value="1"/>
</dbReference>
<dbReference type="PANTHER" id="PTHR40626:SF3">
    <property type="entry name" value="TRANSCRIPTION FACTOR WITH C2H2 AND ZN(2)-CYS(6) DNA BINDING DOMAIN (EUROFUNG)-RELATED"/>
    <property type="match status" value="1"/>
</dbReference>
<dbReference type="GO" id="GO:0000981">
    <property type="term" value="F:DNA-binding transcription factor activity, RNA polymerase II-specific"/>
    <property type="evidence" value="ECO:0007669"/>
    <property type="project" value="InterPro"/>
</dbReference>
<gene>
    <name evidence="10" type="ORF">B0T10DRAFT_523027</name>
</gene>
<evidence type="ECO:0000259" key="9">
    <source>
        <dbReference type="PROSITE" id="PS50157"/>
    </source>
</evidence>
<dbReference type="InterPro" id="IPR036236">
    <property type="entry name" value="Znf_C2H2_sf"/>
</dbReference>
<keyword evidence="6" id="KW-0539">Nucleus</keyword>
<dbReference type="Proteomes" id="UP000777438">
    <property type="component" value="Unassembled WGS sequence"/>
</dbReference>
<comment type="subcellular location">
    <subcellularLocation>
        <location evidence="1">Nucleus</location>
    </subcellularLocation>
</comment>
<dbReference type="EMBL" id="JAGPYM010000054">
    <property type="protein sequence ID" value="KAH6871499.1"/>
    <property type="molecule type" value="Genomic_DNA"/>
</dbReference>
<dbReference type="SMART" id="SM00355">
    <property type="entry name" value="ZnF_C2H2"/>
    <property type="match status" value="2"/>
</dbReference>
<sequence length="735" mass="82970">MMVPDVGADPSSTPRADSRESSYACSVCSKTYKRREHLHRHAASHNSLRPHRCPWCNSTYQRADVLKRHSQACQLKAATNGGLVSNSGRRRACDHCVRQKKACSTGQPCDGCRRKSLQCCYSFGVDTSDLIRQEGNGRQAGDSASCTSTETLLASEMQMATLPITPEGVVLPGHLDAYAPAFNFIECSAANNTSWLDFFNFAAENLPSDQPRSELESYKFSFLDNFTQRSGLADSFDCGTPSQREAVILAFEQAESIELGSASTASDPSLAHLLTPQDPLIIKTHQILQRIKEVVTLKPRNSCVTMEWSSILEQRCLEFFSPQNLRKFLALYWEIWHPNVNIIHRPSFSPACSKSILIAGMALIGESWLFFIATGYLLVLGACVSPDPTDNEQARPWFNCVEEVVFTDDDFCNDPLYTCDSSTLDPLTNIRKVQALQAGYIVCLYQNWEGADASKRRIRRYRFSTLVSVARDIGITSAKHRDYGLSSHYDFDWKDFIAREQLVRTFLWIYLLDHAFVIFNNLPPRMVIKEMDMHMAWPEATFQAPSGAQCAEEVHKWLLRSLPMCKITIREAIESFCKDTLGPDIRRCYADVGPLNLFVIVSAFHTLVFQQQNSSFCGIEQLQAVRIALQNWKLIWETYSSEFSSTPPHEMVGNVTPSPGNMWRRTGFMRHSPEYWLLANLMVNRLSRTLEPQPNFNEAVLTGGSTPDPILSKYDQTSMRQVNDLIAEFQNVHIG</sequence>
<evidence type="ECO:0000256" key="7">
    <source>
        <dbReference type="PROSITE-ProRule" id="PRU00042"/>
    </source>
</evidence>
<comment type="caution">
    <text evidence="10">The sequence shown here is derived from an EMBL/GenBank/DDBJ whole genome shotgun (WGS) entry which is preliminary data.</text>
</comment>
<evidence type="ECO:0000256" key="3">
    <source>
        <dbReference type="ARBA" id="ARBA00022737"/>
    </source>
</evidence>
<evidence type="ECO:0000256" key="1">
    <source>
        <dbReference type="ARBA" id="ARBA00004123"/>
    </source>
</evidence>
<reference evidence="10 11" key="1">
    <citation type="journal article" date="2021" name="Nat. Commun.">
        <title>Genetic determinants of endophytism in the Arabidopsis root mycobiome.</title>
        <authorList>
            <person name="Mesny F."/>
            <person name="Miyauchi S."/>
            <person name="Thiergart T."/>
            <person name="Pickel B."/>
            <person name="Atanasova L."/>
            <person name="Karlsson M."/>
            <person name="Huettel B."/>
            <person name="Barry K.W."/>
            <person name="Haridas S."/>
            <person name="Chen C."/>
            <person name="Bauer D."/>
            <person name="Andreopoulos W."/>
            <person name="Pangilinan J."/>
            <person name="LaButti K."/>
            <person name="Riley R."/>
            <person name="Lipzen A."/>
            <person name="Clum A."/>
            <person name="Drula E."/>
            <person name="Henrissat B."/>
            <person name="Kohler A."/>
            <person name="Grigoriev I.V."/>
            <person name="Martin F.M."/>
            <person name="Hacquard S."/>
        </authorList>
    </citation>
    <scope>NUCLEOTIDE SEQUENCE [LARGE SCALE GENOMIC DNA]</scope>
    <source>
        <strain evidence="10 11">MPI-CAGE-CH-0241</strain>
    </source>
</reference>
<dbReference type="InterPro" id="IPR051059">
    <property type="entry name" value="VerF-like"/>
</dbReference>
<evidence type="ECO:0000256" key="5">
    <source>
        <dbReference type="ARBA" id="ARBA00022833"/>
    </source>
</evidence>
<dbReference type="GO" id="GO:0006351">
    <property type="term" value="P:DNA-templated transcription"/>
    <property type="evidence" value="ECO:0007669"/>
    <property type="project" value="InterPro"/>
</dbReference>
<dbReference type="AlphaFoldDB" id="A0A9P8VQP9"/>
<dbReference type="OrthoDB" id="654211at2759"/>
<keyword evidence="4 7" id="KW-0863">Zinc-finger</keyword>
<evidence type="ECO:0000313" key="11">
    <source>
        <dbReference type="Proteomes" id="UP000777438"/>
    </source>
</evidence>
<evidence type="ECO:0000256" key="2">
    <source>
        <dbReference type="ARBA" id="ARBA00022723"/>
    </source>
</evidence>
<dbReference type="CDD" id="cd12148">
    <property type="entry name" value="fungal_TF_MHR"/>
    <property type="match status" value="1"/>
</dbReference>
<dbReference type="SUPFAM" id="SSF57701">
    <property type="entry name" value="Zn2/Cys6 DNA-binding domain"/>
    <property type="match status" value="1"/>
</dbReference>
<dbReference type="GO" id="GO:0000785">
    <property type="term" value="C:chromatin"/>
    <property type="evidence" value="ECO:0007669"/>
    <property type="project" value="TreeGrafter"/>
</dbReference>
<proteinExistence type="predicted"/>
<protein>
    <submittedName>
        <fullName evidence="10">C2H2 type zinc finger domain-containing protein</fullName>
    </submittedName>
</protein>
<dbReference type="InterPro" id="IPR036864">
    <property type="entry name" value="Zn2-C6_fun-type_DNA-bd_sf"/>
</dbReference>
<dbReference type="Gene3D" id="3.30.160.60">
    <property type="entry name" value="Classic Zinc Finger"/>
    <property type="match status" value="1"/>
</dbReference>
<dbReference type="GO" id="GO:0000978">
    <property type="term" value="F:RNA polymerase II cis-regulatory region sequence-specific DNA binding"/>
    <property type="evidence" value="ECO:0007669"/>
    <property type="project" value="InterPro"/>
</dbReference>
<keyword evidence="3" id="KW-0677">Repeat</keyword>
<dbReference type="GO" id="GO:0005634">
    <property type="term" value="C:nucleus"/>
    <property type="evidence" value="ECO:0007669"/>
    <property type="project" value="UniProtKB-SubCell"/>
</dbReference>
<dbReference type="InterPro" id="IPR013087">
    <property type="entry name" value="Znf_C2H2_type"/>
</dbReference>
<evidence type="ECO:0000256" key="4">
    <source>
        <dbReference type="ARBA" id="ARBA00022771"/>
    </source>
</evidence>
<keyword evidence="5" id="KW-0862">Zinc</keyword>
<evidence type="ECO:0000256" key="6">
    <source>
        <dbReference type="ARBA" id="ARBA00023242"/>
    </source>
</evidence>
<dbReference type="SUPFAM" id="SSF57667">
    <property type="entry name" value="beta-beta-alpha zinc fingers"/>
    <property type="match status" value="1"/>
</dbReference>
<organism evidence="10 11">
    <name type="scientific">Thelonectria olida</name>
    <dbReference type="NCBI Taxonomy" id="1576542"/>
    <lineage>
        <taxon>Eukaryota</taxon>
        <taxon>Fungi</taxon>
        <taxon>Dikarya</taxon>
        <taxon>Ascomycota</taxon>
        <taxon>Pezizomycotina</taxon>
        <taxon>Sordariomycetes</taxon>
        <taxon>Hypocreomycetidae</taxon>
        <taxon>Hypocreales</taxon>
        <taxon>Nectriaceae</taxon>
        <taxon>Thelonectria</taxon>
    </lineage>
</organism>
<dbReference type="PROSITE" id="PS50048">
    <property type="entry name" value="ZN2_CY6_FUNGAL_2"/>
    <property type="match status" value="1"/>
</dbReference>
<name>A0A9P8VQP9_9HYPO</name>
<evidence type="ECO:0000259" key="8">
    <source>
        <dbReference type="PROSITE" id="PS50048"/>
    </source>
</evidence>
<accession>A0A9P8VQP9</accession>
<keyword evidence="2" id="KW-0479">Metal-binding</keyword>
<dbReference type="PROSITE" id="PS00028">
    <property type="entry name" value="ZINC_FINGER_C2H2_1"/>
    <property type="match status" value="1"/>
</dbReference>
<dbReference type="CDD" id="cd00067">
    <property type="entry name" value="GAL4"/>
    <property type="match status" value="1"/>
</dbReference>
<dbReference type="PANTHER" id="PTHR40626">
    <property type="entry name" value="MIP31509P"/>
    <property type="match status" value="1"/>
</dbReference>